<dbReference type="EMBL" id="CAJVQC010036849">
    <property type="protein sequence ID" value="CAG8762295.1"/>
    <property type="molecule type" value="Genomic_DNA"/>
</dbReference>
<sequence length="225" mass="25847">MINKNTAGERIIFTFERLWEDQSFFRILFVEPITFQGQEAHYLTIPKDTFGQRLKGKSFEIKLCDQNEKLEKDQTVKQNEESSTEEEADFVVKEIIAFTVKQTFAYPDSFNISFAEEIQYGKSKVIALSILKTPSGADYQQKLSIFKRDQSFQFLFPVGSMKIKENSNFSETFYLETTFNKLLEIRKLGKEEPAHFSGPSTSQKVRANKATNPTLASKEKATADN</sequence>
<reference evidence="1" key="1">
    <citation type="submission" date="2021-06" db="EMBL/GenBank/DDBJ databases">
        <authorList>
            <person name="Kallberg Y."/>
            <person name="Tangrot J."/>
            <person name="Rosling A."/>
        </authorList>
    </citation>
    <scope>NUCLEOTIDE SEQUENCE</scope>
    <source>
        <strain evidence="1">MA461A</strain>
    </source>
</reference>
<dbReference type="Proteomes" id="UP000789920">
    <property type="component" value="Unassembled WGS sequence"/>
</dbReference>
<gene>
    <name evidence="1" type="ORF">RPERSI_LOCUS15371</name>
</gene>
<name>A0ACA9QQ82_9GLOM</name>
<proteinExistence type="predicted"/>
<evidence type="ECO:0000313" key="1">
    <source>
        <dbReference type="EMBL" id="CAG8762295.1"/>
    </source>
</evidence>
<protein>
    <submittedName>
        <fullName evidence="1">26310_t:CDS:1</fullName>
    </submittedName>
</protein>
<keyword evidence="2" id="KW-1185">Reference proteome</keyword>
<comment type="caution">
    <text evidence="1">The sequence shown here is derived from an EMBL/GenBank/DDBJ whole genome shotgun (WGS) entry which is preliminary data.</text>
</comment>
<organism evidence="1 2">
    <name type="scientific">Racocetra persica</name>
    <dbReference type="NCBI Taxonomy" id="160502"/>
    <lineage>
        <taxon>Eukaryota</taxon>
        <taxon>Fungi</taxon>
        <taxon>Fungi incertae sedis</taxon>
        <taxon>Mucoromycota</taxon>
        <taxon>Glomeromycotina</taxon>
        <taxon>Glomeromycetes</taxon>
        <taxon>Diversisporales</taxon>
        <taxon>Gigasporaceae</taxon>
        <taxon>Racocetra</taxon>
    </lineage>
</organism>
<evidence type="ECO:0000313" key="2">
    <source>
        <dbReference type="Proteomes" id="UP000789920"/>
    </source>
</evidence>
<accession>A0ACA9QQ82</accession>